<dbReference type="Pfam" id="PF00772">
    <property type="entry name" value="DnaB"/>
    <property type="match status" value="1"/>
</dbReference>
<dbReference type="SMART" id="SM00382">
    <property type="entry name" value="AAA"/>
    <property type="match status" value="1"/>
</dbReference>
<evidence type="ECO:0000313" key="14">
    <source>
        <dbReference type="EMBL" id="MBD8045676.1"/>
    </source>
</evidence>
<evidence type="ECO:0000313" key="15">
    <source>
        <dbReference type="Proteomes" id="UP000627166"/>
    </source>
</evidence>
<evidence type="ECO:0000256" key="1">
    <source>
        <dbReference type="ARBA" id="ARBA00008428"/>
    </source>
</evidence>
<accession>A0ABR8YN54</accession>
<evidence type="ECO:0000256" key="5">
    <source>
        <dbReference type="ARBA" id="ARBA00022801"/>
    </source>
</evidence>
<dbReference type="PROSITE" id="PS51199">
    <property type="entry name" value="SF4_HELICASE"/>
    <property type="match status" value="1"/>
</dbReference>
<dbReference type="Gene3D" id="1.10.860.10">
    <property type="entry name" value="DNAb Helicase, Chain A"/>
    <property type="match status" value="1"/>
</dbReference>
<dbReference type="PANTHER" id="PTHR30153:SF2">
    <property type="entry name" value="REPLICATIVE DNA HELICASE"/>
    <property type="match status" value="1"/>
</dbReference>
<comment type="similarity">
    <text evidence="1 12">Belongs to the helicase family. DnaB subfamily.</text>
</comment>
<evidence type="ECO:0000256" key="12">
    <source>
        <dbReference type="RuleBase" id="RU362085"/>
    </source>
</evidence>
<dbReference type="InterPro" id="IPR003593">
    <property type="entry name" value="AAA+_ATPase"/>
</dbReference>
<comment type="caution">
    <text evidence="14">The sequence shown here is derived from an EMBL/GenBank/DDBJ whole genome shotgun (WGS) entry which is preliminary data.</text>
</comment>
<evidence type="ECO:0000256" key="8">
    <source>
        <dbReference type="ARBA" id="ARBA00023125"/>
    </source>
</evidence>
<dbReference type="PANTHER" id="PTHR30153">
    <property type="entry name" value="REPLICATIVE DNA HELICASE DNAB"/>
    <property type="match status" value="1"/>
</dbReference>
<keyword evidence="7 12" id="KW-0067">ATP-binding</keyword>
<comment type="function">
    <text evidence="12">The main replicative DNA helicase, it participates in initiation and elongation during chromosome replication. Travels ahead of the DNA replisome, separating dsDNA into templates for DNA synthesis. A processive ATP-dependent 5'-3' DNA helicase it has DNA-dependent ATPase activity.</text>
</comment>
<evidence type="ECO:0000256" key="9">
    <source>
        <dbReference type="ARBA" id="ARBA00023235"/>
    </source>
</evidence>
<evidence type="ECO:0000259" key="13">
    <source>
        <dbReference type="PROSITE" id="PS51199"/>
    </source>
</evidence>
<evidence type="ECO:0000256" key="10">
    <source>
        <dbReference type="ARBA" id="ARBA00048954"/>
    </source>
</evidence>
<dbReference type="InterPro" id="IPR016136">
    <property type="entry name" value="DNA_helicase_N/primase_C"/>
</dbReference>
<dbReference type="InterPro" id="IPR007692">
    <property type="entry name" value="DNA_helicase_DnaB"/>
</dbReference>
<evidence type="ECO:0000256" key="4">
    <source>
        <dbReference type="ARBA" id="ARBA00022741"/>
    </source>
</evidence>
<keyword evidence="9" id="KW-0413">Isomerase</keyword>
<keyword evidence="2 12" id="KW-0639">Primosome</keyword>
<organism evidence="14 15">
    <name type="scientific">Clostridium faecium</name>
    <dbReference type="NCBI Taxonomy" id="2762223"/>
    <lineage>
        <taxon>Bacteria</taxon>
        <taxon>Bacillati</taxon>
        <taxon>Bacillota</taxon>
        <taxon>Clostridia</taxon>
        <taxon>Eubacteriales</taxon>
        <taxon>Clostridiaceae</taxon>
        <taxon>Clostridium</taxon>
    </lineage>
</organism>
<dbReference type="Proteomes" id="UP000627166">
    <property type="component" value="Unassembled WGS sequence"/>
</dbReference>
<dbReference type="InterPro" id="IPR027417">
    <property type="entry name" value="P-loop_NTPase"/>
</dbReference>
<dbReference type="InterPro" id="IPR036185">
    <property type="entry name" value="DNA_heli_DnaB-like_N_sf"/>
</dbReference>
<dbReference type="RefSeq" id="WP_191738661.1">
    <property type="nucleotide sequence ID" value="NZ_JACSQB010000009.1"/>
</dbReference>
<protein>
    <recommendedName>
        <fullName evidence="11 12">Replicative DNA helicase</fullName>
        <ecNumber evidence="11 12">5.6.2.3</ecNumber>
    </recommendedName>
</protein>
<dbReference type="Pfam" id="PF03796">
    <property type="entry name" value="DnaB_C"/>
    <property type="match status" value="1"/>
</dbReference>
<sequence length="443" mass="49536">MNAPLRSMPHNVEAEQSVLGSMLIDKAAIAEAAETLEAEDFYMESHKIIFKAIKELYQKDIPVDMITLIEHLRSTEKLDEAGGISYITEISSSVPSTANLTSYIKIVEDKAILRRLIRSATEIIETSYNRQHNVEAVLDLAEKNVFNISEKKNTSDFESMSAVLERGFEEIERIYNNKGETTGVPSGFKDLDEKTSGFQSGDMVLIAARPSMGKTTFALNLAQHAALRAGKSVAIFSLEMSKEQLAYKLLCAEANVDMLKLRTGDLDERDWENIARASGPLADAKIFIDDTAGISIMEMRSKCRRLKMEHGIDMILIDYLQLMSGSGGESRQQEVSEISRSIKAIAKEMKCPVIALSQLSRAPEQRADHRPMLSDLRESGSIEQDADLVMFLYRDEYYNKESEDKNVAECIIAKQRNGPVGTVKLAWLGQYSKFGSLDVIHRE</sequence>
<keyword evidence="5 12" id="KW-0378">Hydrolase</keyword>
<dbReference type="GO" id="GO:0004386">
    <property type="term" value="F:helicase activity"/>
    <property type="evidence" value="ECO:0007669"/>
    <property type="project" value="UniProtKB-KW"/>
</dbReference>
<dbReference type="NCBIfam" id="NF004109">
    <property type="entry name" value="PRK05595.1"/>
    <property type="match status" value="1"/>
</dbReference>
<dbReference type="InterPro" id="IPR007694">
    <property type="entry name" value="DNA_helicase_DnaB-like_C"/>
</dbReference>
<evidence type="ECO:0000256" key="11">
    <source>
        <dbReference type="NCBIfam" id="TIGR00665"/>
    </source>
</evidence>
<proteinExistence type="inferred from homology"/>
<keyword evidence="8 12" id="KW-0238">DNA-binding</keyword>
<dbReference type="SUPFAM" id="SSF48024">
    <property type="entry name" value="N-terminal domain of DnaB helicase"/>
    <property type="match status" value="1"/>
</dbReference>
<dbReference type="InterPro" id="IPR007693">
    <property type="entry name" value="DNA_helicase_DnaB-like_N"/>
</dbReference>
<dbReference type="CDD" id="cd00984">
    <property type="entry name" value="DnaB_C"/>
    <property type="match status" value="1"/>
</dbReference>
<reference evidence="14 15" key="1">
    <citation type="submission" date="2020-08" db="EMBL/GenBank/DDBJ databases">
        <title>A Genomic Blueprint of the Chicken Gut Microbiome.</title>
        <authorList>
            <person name="Gilroy R."/>
            <person name="Ravi A."/>
            <person name="Getino M."/>
            <person name="Pursley I."/>
            <person name="Horton D.L."/>
            <person name="Alikhan N.-F."/>
            <person name="Baker D."/>
            <person name="Gharbi K."/>
            <person name="Hall N."/>
            <person name="Watson M."/>
            <person name="Adriaenssens E.M."/>
            <person name="Foster-Nyarko E."/>
            <person name="Jarju S."/>
            <person name="Secka A."/>
            <person name="Antonio M."/>
            <person name="Oren A."/>
            <person name="Chaudhuri R."/>
            <person name="La Ragione R.M."/>
            <person name="Hildebrand F."/>
            <person name="Pallen M.J."/>
        </authorList>
    </citation>
    <scope>NUCLEOTIDE SEQUENCE [LARGE SCALE GENOMIC DNA]</scope>
    <source>
        <strain evidence="14 15">N37</strain>
    </source>
</reference>
<dbReference type="NCBIfam" id="NF004384">
    <property type="entry name" value="PRK05748.1"/>
    <property type="match status" value="1"/>
</dbReference>
<dbReference type="Gene3D" id="3.40.50.300">
    <property type="entry name" value="P-loop containing nucleotide triphosphate hydrolases"/>
    <property type="match status" value="1"/>
</dbReference>
<keyword evidence="6 12" id="KW-0347">Helicase</keyword>
<feature type="domain" description="SF4 helicase" evidence="13">
    <location>
        <begin position="177"/>
        <end position="441"/>
    </location>
</feature>
<dbReference type="EMBL" id="JACSQB010000009">
    <property type="protein sequence ID" value="MBD8045676.1"/>
    <property type="molecule type" value="Genomic_DNA"/>
</dbReference>
<evidence type="ECO:0000256" key="3">
    <source>
        <dbReference type="ARBA" id="ARBA00022705"/>
    </source>
</evidence>
<evidence type="ECO:0000256" key="6">
    <source>
        <dbReference type="ARBA" id="ARBA00022806"/>
    </source>
</evidence>
<gene>
    <name evidence="14" type="ORF">H9637_01230</name>
</gene>
<comment type="catalytic activity">
    <reaction evidence="10 12">
        <text>ATP + H2O = ADP + phosphate + H(+)</text>
        <dbReference type="Rhea" id="RHEA:13065"/>
        <dbReference type="ChEBI" id="CHEBI:15377"/>
        <dbReference type="ChEBI" id="CHEBI:15378"/>
        <dbReference type="ChEBI" id="CHEBI:30616"/>
        <dbReference type="ChEBI" id="CHEBI:43474"/>
        <dbReference type="ChEBI" id="CHEBI:456216"/>
        <dbReference type="EC" id="5.6.2.3"/>
    </reaction>
</comment>
<keyword evidence="4 12" id="KW-0547">Nucleotide-binding</keyword>
<evidence type="ECO:0000256" key="2">
    <source>
        <dbReference type="ARBA" id="ARBA00022515"/>
    </source>
</evidence>
<evidence type="ECO:0000256" key="7">
    <source>
        <dbReference type="ARBA" id="ARBA00022840"/>
    </source>
</evidence>
<dbReference type="EC" id="5.6.2.3" evidence="11 12"/>
<dbReference type="NCBIfam" id="TIGR00665">
    <property type="entry name" value="DnaB"/>
    <property type="match status" value="1"/>
</dbReference>
<name>A0ABR8YN54_9CLOT</name>
<dbReference type="SUPFAM" id="SSF52540">
    <property type="entry name" value="P-loop containing nucleoside triphosphate hydrolases"/>
    <property type="match status" value="1"/>
</dbReference>
<keyword evidence="15" id="KW-1185">Reference proteome</keyword>
<keyword evidence="3 12" id="KW-0235">DNA replication</keyword>